<accession>A0AAV3R2F0</accession>
<dbReference type="InterPro" id="IPR043502">
    <property type="entry name" value="DNA/RNA_pol_sf"/>
</dbReference>
<dbReference type="EMBL" id="BAABME010006854">
    <property type="protein sequence ID" value="GAA0169453.1"/>
    <property type="molecule type" value="Genomic_DNA"/>
</dbReference>
<dbReference type="Proteomes" id="UP001454036">
    <property type="component" value="Unassembled WGS sequence"/>
</dbReference>
<dbReference type="SUPFAM" id="SSF56672">
    <property type="entry name" value="DNA/RNA polymerases"/>
    <property type="match status" value="1"/>
</dbReference>
<comment type="caution">
    <text evidence="1">The sequence shown here is derived from an EMBL/GenBank/DDBJ whole genome shotgun (WGS) entry which is preliminary data.</text>
</comment>
<reference evidence="1 2" key="1">
    <citation type="submission" date="2024-01" db="EMBL/GenBank/DDBJ databases">
        <title>The complete chloroplast genome sequence of Lithospermum erythrorhizon: insights into the phylogenetic relationship among Boraginaceae species and the maternal lineages of purple gromwells.</title>
        <authorList>
            <person name="Okada T."/>
            <person name="Watanabe K."/>
        </authorList>
    </citation>
    <scope>NUCLEOTIDE SEQUENCE [LARGE SCALE GENOMIC DNA]</scope>
</reference>
<organism evidence="1 2">
    <name type="scientific">Lithospermum erythrorhizon</name>
    <name type="common">Purple gromwell</name>
    <name type="synonym">Lithospermum officinale var. erythrorhizon</name>
    <dbReference type="NCBI Taxonomy" id="34254"/>
    <lineage>
        <taxon>Eukaryota</taxon>
        <taxon>Viridiplantae</taxon>
        <taxon>Streptophyta</taxon>
        <taxon>Embryophyta</taxon>
        <taxon>Tracheophyta</taxon>
        <taxon>Spermatophyta</taxon>
        <taxon>Magnoliopsida</taxon>
        <taxon>eudicotyledons</taxon>
        <taxon>Gunneridae</taxon>
        <taxon>Pentapetalae</taxon>
        <taxon>asterids</taxon>
        <taxon>lamiids</taxon>
        <taxon>Boraginales</taxon>
        <taxon>Boraginaceae</taxon>
        <taxon>Boraginoideae</taxon>
        <taxon>Lithospermeae</taxon>
        <taxon>Lithospermum</taxon>
    </lineage>
</organism>
<dbReference type="InterPro" id="IPR043128">
    <property type="entry name" value="Rev_trsase/Diguanyl_cyclase"/>
</dbReference>
<dbReference type="Gene3D" id="3.30.70.270">
    <property type="match status" value="1"/>
</dbReference>
<name>A0AAV3R2F0_LITER</name>
<sequence>MCTDFTNLNKVCPKDYYPLPCLGRLVDVSARNEVFDFLDASRRQASSEKFEGNPGSVKDIPSAHKSREMLLWGYVGKVPGFHDK</sequence>
<protein>
    <submittedName>
        <fullName evidence="1">Uncharacterized protein</fullName>
    </submittedName>
</protein>
<keyword evidence="2" id="KW-1185">Reference proteome</keyword>
<proteinExistence type="predicted"/>
<evidence type="ECO:0000313" key="1">
    <source>
        <dbReference type="EMBL" id="GAA0169453.1"/>
    </source>
</evidence>
<evidence type="ECO:0000313" key="2">
    <source>
        <dbReference type="Proteomes" id="UP001454036"/>
    </source>
</evidence>
<gene>
    <name evidence="1" type="ORF">LIER_23940</name>
</gene>
<dbReference type="AlphaFoldDB" id="A0AAV3R2F0"/>